<proteinExistence type="predicted"/>
<keyword evidence="3" id="KW-1185">Reference proteome</keyword>
<reference evidence="2 3" key="1">
    <citation type="submission" date="2022-01" db="EMBL/GenBank/DDBJ databases">
        <authorList>
            <person name="Xiong W."/>
            <person name="Schranz E."/>
        </authorList>
    </citation>
    <scope>NUCLEOTIDE SEQUENCE [LARGE SCALE GENOMIC DNA]</scope>
</reference>
<dbReference type="PANTHER" id="PTHR22950">
    <property type="entry name" value="AMINO ACID TRANSPORTER"/>
    <property type="match status" value="1"/>
</dbReference>
<keyword evidence="1" id="KW-0812">Transmembrane</keyword>
<organism evidence="2 3">
    <name type="scientific">Lactuca virosa</name>
    <dbReference type="NCBI Taxonomy" id="75947"/>
    <lineage>
        <taxon>Eukaryota</taxon>
        <taxon>Viridiplantae</taxon>
        <taxon>Streptophyta</taxon>
        <taxon>Embryophyta</taxon>
        <taxon>Tracheophyta</taxon>
        <taxon>Spermatophyta</taxon>
        <taxon>Magnoliopsida</taxon>
        <taxon>eudicotyledons</taxon>
        <taxon>Gunneridae</taxon>
        <taxon>Pentapetalae</taxon>
        <taxon>asterids</taxon>
        <taxon>campanulids</taxon>
        <taxon>Asterales</taxon>
        <taxon>Asteraceae</taxon>
        <taxon>Cichorioideae</taxon>
        <taxon>Cichorieae</taxon>
        <taxon>Lactucinae</taxon>
        <taxon>Lactuca</taxon>
    </lineage>
</organism>
<evidence type="ECO:0000313" key="3">
    <source>
        <dbReference type="Proteomes" id="UP001157418"/>
    </source>
</evidence>
<keyword evidence="1" id="KW-1133">Transmembrane helix</keyword>
<name>A0AAU9P012_9ASTR</name>
<keyword evidence="1" id="KW-0472">Membrane</keyword>
<evidence type="ECO:0000256" key="1">
    <source>
        <dbReference type="SAM" id="Phobius"/>
    </source>
</evidence>
<dbReference type="GO" id="GO:0016020">
    <property type="term" value="C:membrane"/>
    <property type="evidence" value="ECO:0007669"/>
    <property type="project" value="TreeGrafter"/>
</dbReference>
<evidence type="ECO:0008006" key="4">
    <source>
        <dbReference type="Google" id="ProtNLM"/>
    </source>
</evidence>
<protein>
    <recommendedName>
        <fullName evidence="4">Amino acid transporter transmembrane domain-containing protein</fullName>
    </recommendedName>
</protein>
<dbReference type="PANTHER" id="PTHR22950:SF686">
    <property type="entry name" value="AMINO ACID TRANSPORTER AVT6A-LIKE"/>
    <property type="match status" value="1"/>
</dbReference>
<accession>A0AAU9P012</accession>
<dbReference type="AlphaFoldDB" id="A0AAU9P012"/>
<dbReference type="EMBL" id="CAKMRJ010005412">
    <property type="protein sequence ID" value="CAH1443387.1"/>
    <property type="molecule type" value="Genomic_DNA"/>
</dbReference>
<feature type="transmembrane region" description="Helical" evidence="1">
    <location>
        <begin position="98"/>
        <end position="117"/>
    </location>
</feature>
<feature type="transmembrane region" description="Helical" evidence="1">
    <location>
        <begin position="64"/>
        <end position="86"/>
    </location>
</feature>
<evidence type="ECO:0000313" key="2">
    <source>
        <dbReference type="EMBL" id="CAH1443387.1"/>
    </source>
</evidence>
<dbReference type="GO" id="GO:0015179">
    <property type="term" value="F:L-amino acid transmembrane transporter activity"/>
    <property type="evidence" value="ECO:0007669"/>
    <property type="project" value="TreeGrafter"/>
</dbReference>
<sequence>MLVFPIVFFSLRLNVDDLLFPPTHGKPKPRLPIAFDNTRFLFLTTCLMGFVFVGENFVPSIWDAFQFTGATATVSLGFIFPAAVALKDTHGVATKNDTRLSCLMIILALSSSIMAIYSDIYGFFFSLPTTN</sequence>
<feature type="transmembrane region" description="Helical" evidence="1">
    <location>
        <begin position="40"/>
        <end position="58"/>
    </location>
</feature>
<dbReference type="Proteomes" id="UP001157418">
    <property type="component" value="Unassembled WGS sequence"/>
</dbReference>
<gene>
    <name evidence="2" type="ORF">LVIROSA_LOCUS29306</name>
</gene>
<comment type="caution">
    <text evidence="2">The sequence shown here is derived from an EMBL/GenBank/DDBJ whole genome shotgun (WGS) entry which is preliminary data.</text>
</comment>